<feature type="non-terminal residue" evidence="2">
    <location>
        <position position="47"/>
    </location>
</feature>
<feature type="region of interest" description="Disordered" evidence="1">
    <location>
        <begin position="21"/>
        <end position="47"/>
    </location>
</feature>
<proteinExistence type="predicted"/>
<name>A0A392S918_9FABA</name>
<evidence type="ECO:0000313" key="2">
    <source>
        <dbReference type="EMBL" id="MCI45338.1"/>
    </source>
</evidence>
<dbReference type="EMBL" id="LXQA010342843">
    <property type="protein sequence ID" value="MCI45338.1"/>
    <property type="molecule type" value="Genomic_DNA"/>
</dbReference>
<comment type="caution">
    <text evidence="2">The sequence shown here is derived from an EMBL/GenBank/DDBJ whole genome shotgun (WGS) entry which is preliminary data.</text>
</comment>
<reference evidence="2 3" key="1">
    <citation type="journal article" date="2018" name="Front. Plant Sci.">
        <title>Red Clover (Trifolium pratense) and Zigzag Clover (T. medium) - A Picture of Genomic Similarities and Differences.</title>
        <authorList>
            <person name="Dluhosova J."/>
            <person name="Istvanek J."/>
            <person name="Nedelnik J."/>
            <person name="Repkova J."/>
        </authorList>
    </citation>
    <scope>NUCLEOTIDE SEQUENCE [LARGE SCALE GENOMIC DNA]</scope>
    <source>
        <strain evidence="3">cv. 10/8</strain>
        <tissue evidence="2">Leaf</tissue>
    </source>
</reference>
<dbReference type="AlphaFoldDB" id="A0A392S918"/>
<protein>
    <submittedName>
        <fullName evidence="2">Uncharacterized protein</fullName>
    </submittedName>
</protein>
<dbReference type="Proteomes" id="UP000265520">
    <property type="component" value="Unassembled WGS sequence"/>
</dbReference>
<evidence type="ECO:0000256" key="1">
    <source>
        <dbReference type="SAM" id="MobiDB-lite"/>
    </source>
</evidence>
<keyword evidence="3" id="KW-1185">Reference proteome</keyword>
<organism evidence="2 3">
    <name type="scientific">Trifolium medium</name>
    <dbReference type="NCBI Taxonomy" id="97028"/>
    <lineage>
        <taxon>Eukaryota</taxon>
        <taxon>Viridiplantae</taxon>
        <taxon>Streptophyta</taxon>
        <taxon>Embryophyta</taxon>
        <taxon>Tracheophyta</taxon>
        <taxon>Spermatophyta</taxon>
        <taxon>Magnoliopsida</taxon>
        <taxon>eudicotyledons</taxon>
        <taxon>Gunneridae</taxon>
        <taxon>Pentapetalae</taxon>
        <taxon>rosids</taxon>
        <taxon>fabids</taxon>
        <taxon>Fabales</taxon>
        <taxon>Fabaceae</taxon>
        <taxon>Papilionoideae</taxon>
        <taxon>50 kb inversion clade</taxon>
        <taxon>NPAAA clade</taxon>
        <taxon>Hologalegina</taxon>
        <taxon>IRL clade</taxon>
        <taxon>Trifolieae</taxon>
        <taxon>Trifolium</taxon>
    </lineage>
</organism>
<evidence type="ECO:0000313" key="3">
    <source>
        <dbReference type="Proteomes" id="UP000265520"/>
    </source>
</evidence>
<sequence>MASSSHEKTVVPMAGIWKDFAGGSDGNRFVPEPHGSKEDKDVWEDQV</sequence>
<accession>A0A392S918</accession>